<comment type="subcellular location">
    <subcellularLocation>
        <location evidence="4">Cell outer membrane</location>
    </subcellularLocation>
</comment>
<dbReference type="Gene3D" id="2.130.10.10">
    <property type="entry name" value="YVTN repeat-like/Quinoprotein amine dehydrogenase"/>
    <property type="match status" value="1"/>
</dbReference>
<dbReference type="InterPro" id="IPR015943">
    <property type="entry name" value="WD40/YVTN_repeat-like_dom_sf"/>
</dbReference>
<keyword evidence="1 4" id="KW-0732">Signal</keyword>
<dbReference type="InterPro" id="IPR017687">
    <property type="entry name" value="BamB"/>
</dbReference>
<dbReference type="InterPro" id="IPR011047">
    <property type="entry name" value="Quinoprotein_ADH-like_sf"/>
</dbReference>
<dbReference type="SMART" id="SM00564">
    <property type="entry name" value="PQQ"/>
    <property type="match status" value="7"/>
</dbReference>
<dbReference type="GO" id="GO:0009279">
    <property type="term" value="C:cell outer membrane"/>
    <property type="evidence" value="ECO:0007669"/>
    <property type="project" value="UniProtKB-SubCell"/>
</dbReference>
<evidence type="ECO:0000256" key="5">
    <source>
        <dbReference type="SAM" id="Phobius"/>
    </source>
</evidence>
<accession>A0A450THB9</accession>
<name>A0A450THB9_9GAMM</name>
<comment type="subunit">
    <text evidence="4">Part of the Bam complex.</text>
</comment>
<dbReference type="InterPro" id="IPR018391">
    <property type="entry name" value="PQQ_b-propeller_rpt"/>
</dbReference>
<sequence>MQYLRLPYLQRSPSSKTGKRKINVWLAIVSTIGLFVSLSGCGSMSFWGKDDEKTAPPAPLMEFEPQIRMQELWQRKLDSASDDPYVKLIPILRQNRLFVASPEGDVYAYDAQTGELLWETDIDIPIRGGPGAGGTMVLVGSNDGDVVALSQENGEILWKTKVSSEVLAVPRVKHGVVIVRTVDGKLFGLNLEDGTRRWVYQRSVPILTLHGTSTPVLTENLVISGFDGGQLVAVSIKEGYVIWETRIALPTGRSDIERMVDIDGELTVIGNAIYAVTFQGQVAAVDVRSGGVFWRRDMSSYAGLGVHGDILYVTDEQSHLWALNRRNGEPLWRQTKLEHRKLTAPMGFRPVGFGSYVAIGDFEGYLHVLDANDGEFLGRVHVDKKGIVTPPLIAHDTDILYVYGSNGTLTALQIME</sequence>
<dbReference type="AlphaFoldDB" id="A0A450THB9"/>
<dbReference type="NCBIfam" id="TIGR03300">
    <property type="entry name" value="assembly_YfgL"/>
    <property type="match status" value="1"/>
</dbReference>
<dbReference type="SUPFAM" id="SSF50998">
    <property type="entry name" value="Quinoprotein alcohol dehydrogenase-like"/>
    <property type="match status" value="1"/>
</dbReference>
<evidence type="ECO:0000256" key="4">
    <source>
        <dbReference type="HAMAP-Rule" id="MF_00923"/>
    </source>
</evidence>
<evidence type="ECO:0000313" key="7">
    <source>
        <dbReference type="EMBL" id="VFJ66596.1"/>
    </source>
</evidence>
<dbReference type="Pfam" id="PF13360">
    <property type="entry name" value="PQQ_2"/>
    <property type="match status" value="1"/>
</dbReference>
<dbReference type="GO" id="GO:0051205">
    <property type="term" value="P:protein insertion into membrane"/>
    <property type="evidence" value="ECO:0007669"/>
    <property type="project" value="UniProtKB-UniRule"/>
</dbReference>
<keyword evidence="3 4" id="KW-0998">Cell outer membrane</keyword>
<organism evidence="7">
    <name type="scientific">Candidatus Kentrum sp. FW</name>
    <dbReference type="NCBI Taxonomy" id="2126338"/>
    <lineage>
        <taxon>Bacteria</taxon>
        <taxon>Pseudomonadati</taxon>
        <taxon>Pseudomonadota</taxon>
        <taxon>Gammaproteobacteria</taxon>
        <taxon>Candidatus Kentrum</taxon>
    </lineage>
</organism>
<comment type="similarity">
    <text evidence="4">Belongs to the BamB family.</text>
</comment>
<protein>
    <recommendedName>
        <fullName evidence="4">Outer membrane protein assembly factor BamB</fullName>
    </recommendedName>
</protein>
<evidence type="ECO:0000256" key="2">
    <source>
        <dbReference type="ARBA" id="ARBA00023136"/>
    </source>
</evidence>
<dbReference type="PANTHER" id="PTHR34512:SF30">
    <property type="entry name" value="OUTER MEMBRANE PROTEIN ASSEMBLY FACTOR BAMB"/>
    <property type="match status" value="1"/>
</dbReference>
<dbReference type="InterPro" id="IPR002372">
    <property type="entry name" value="PQQ_rpt_dom"/>
</dbReference>
<feature type="transmembrane region" description="Helical" evidence="5">
    <location>
        <begin position="24"/>
        <end position="47"/>
    </location>
</feature>
<keyword evidence="2 4" id="KW-0472">Membrane</keyword>
<keyword evidence="5" id="KW-0812">Transmembrane</keyword>
<dbReference type="EMBL" id="CAADFE010000010">
    <property type="protein sequence ID" value="VFJ66596.1"/>
    <property type="molecule type" value="Genomic_DNA"/>
</dbReference>
<comment type="function">
    <text evidence="4">Part of the outer membrane protein assembly complex, which is involved in assembly and insertion of beta-barrel proteins into the outer membrane.</text>
</comment>
<gene>
    <name evidence="4" type="primary">bamB</name>
    <name evidence="7" type="ORF">BECKFW1821C_GA0114237_101028</name>
</gene>
<dbReference type="HAMAP" id="MF_00923">
    <property type="entry name" value="OM_assembly_BamB"/>
    <property type="match status" value="1"/>
</dbReference>
<proteinExistence type="inferred from homology"/>
<dbReference type="PANTHER" id="PTHR34512">
    <property type="entry name" value="CELL SURFACE PROTEIN"/>
    <property type="match status" value="1"/>
</dbReference>
<evidence type="ECO:0000256" key="1">
    <source>
        <dbReference type="ARBA" id="ARBA00022729"/>
    </source>
</evidence>
<dbReference type="GO" id="GO:0043165">
    <property type="term" value="P:Gram-negative-bacterium-type cell outer membrane assembly"/>
    <property type="evidence" value="ECO:0007669"/>
    <property type="project" value="UniProtKB-UniRule"/>
</dbReference>
<reference evidence="7" key="1">
    <citation type="submission" date="2019-02" db="EMBL/GenBank/DDBJ databases">
        <authorList>
            <person name="Gruber-Vodicka R. H."/>
            <person name="Seah K. B. B."/>
        </authorList>
    </citation>
    <scope>NUCLEOTIDE SEQUENCE</scope>
    <source>
        <strain evidence="7">BECK_BZ131</strain>
    </source>
</reference>
<keyword evidence="5" id="KW-1133">Transmembrane helix</keyword>
<evidence type="ECO:0000259" key="6">
    <source>
        <dbReference type="Pfam" id="PF13360"/>
    </source>
</evidence>
<evidence type="ECO:0000256" key="3">
    <source>
        <dbReference type="ARBA" id="ARBA00023237"/>
    </source>
</evidence>
<feature type="domain" description="Pyrrolo-quinoline quinone repeat" evidence="6">
    <location>
        <begin position="103"/>
        <end position="334"/>
    </location>
</feature>